<organism evidence="3 4">
    <name type="scientific">Thermanaerothrix solaris</name>
    <dbReference type="NCBI Taxonomy" id="3058434"/>
    <lineage>
        <taxon>Bacteria</taxon>
        <taxon>Bacillati</taxon>
        <taxon>Chloroflexota</taxon>
        <taxon>Anaerolineae</taxon>
        <taxon>Anaerolineales</taxon>
        <taxon>Anaerolineaceae</taxon>
        <taxon>Thermanaerothrix</taxon>
    </lineage>
</organism>
<keyword evidence="1" id="KW-0051">Antiviral defense</keyword>
<evidence type="ECO:0000313" key="4">
    <source>
        <dbReference type="Proteomes" id="UP001254165"/>
    </source>
</evidence>
<dbReference type="PANTHER" id="PTHR36700">
    <property type="entry name" value="CRISPR SYSTEM CMR SUBUNIT CMR4"/>
    <property type="match status" value="1"/>
</dbReference>
<name>A0ABU3NP95_9CHLR</name>
<dbReference type="EMBL" id="JAUHMF010000001">
    <property type="protein sequence ID" value="MDT8897621.1"/>
    <property type="molecule type" value="Genomic_DNA"/>
</dbReference>
<reference evidence="3 4" key="1">
    <citation type="submission" date="2023-07" db="EMBL/GenBank/DDBJ databases">
        <title>Novel species of Thermanaerothrix with wide hydrolytic capabilities.</title>
        <authorList>
            <person name="Zayulina K.S."/>
            <person name="Podosokorskaya O.A."/>
            <person name="Elcheninov A.G."/>
        </authorList>
    </citation>
    <scope>NUCLEOTIDE SEQUENCE [LARGE SCALE GENOMIC DNA]</scope>
    <source>
        <strain evidence="3 4">4228-RoL</strain>
    </source>
</reference>
<dbReference type="Proteomes" id="UP001254165">
    <property type="component" value="Unassembled WGS sequence"/>
</dbReference>
<feature type="domain" description="CRISPR type III-associated protein" evidence="2">
    <location>
        <begin position="10"/>
        <end position="294"/>
    </location>
</feature>
<protein>
    <submittedName>
        <fullName evidence="3">Type III-B CRISPR module RAMP protein Cmr4</fullName>
    </submittedName>
</protein>
<evidence type="ECO:0000259" key="2">
    <source>
        <dbReference type="Pfam" id="PF03787"/>
    </source>
</evidence>
<dbReference type="PANTHER" id="PTHR36700:SF1">
    <property type="entry name" value="CRISPR SYSTEM CMR SUBUNIT CMR4"/>
    <property type="match status" value="1"/>
</dbReference>
<dbReference type="Pfam" id="PF03787">
    <property type="entry name" value="RAMPs"/>
    <property type="match status" value="1"/>
</dbReference>
<keyword evidence="4" id="KW-1185">Reference proteome</keyword>
<proteinExistence type="predicted"/>
<dbReference type="InterPro" id="IPR005537">
    <property type="entry name" value="RAMP_III_fam"/>
</dbReference>
<dbReference type="InterPro" id="IPR013410">
    <property type="entry name" value="CRISPR-assoc_RAMP_Cmr4"/>
</dbReference>
<gene>
    <name evidence="3" type="primary">cmr4</name>
    <name evidence="3" type="ORF">QYE77_05025</name>
</gene>
<evidence type="ECO:0000256" key="1">
    <source>
        <dbReference type="ARBA" id="ARBA00023118"/>
    </source>
</evidence>
<evidence type="ECO:0000313" key="3">
    <source>
        <dbReference type="EMBL" id="MDT8897621.1"/>
    </source>
</evidence>
<dbReference type="NCBIfam" id="TIGR02580">
    <property type="entry name" value="cas_RAMP_Cmr4"/>
    <property type="match status" value="1"/>
</dbReference>
<comment type="caution">
    <text evidence="3">The sequence shown here is derived from an EMBL/GenBank/DDBJ whole genome shotgun (WGS) entry which is preliminary data.</text>
</comment>
<dbReference type="RefSeq" id="WP_315624284.1">
    <property type="nucleotide sequence ID" value="NZ_JAUHMF010000001.1"/>
</dbReference>
<sequence>MFKARRLLFFYVETPLHVGAGRASANVDLPIQRERVTQYPMVQASSLKGALRAEYRQAHNLQDDSPQVEAVFGKAGADGENWAGAVSVGDARILLFPVRSLAGVFAWVTSLHALESFRRAADLVGQSIPWTLPQGMPDTNTAWVGSKPQVSAQGKVVLEEFSFDARPKAEVDAIAKWLAENALPKGEAFQYWRDTLPARLCILHEDAFRDFCLYGTEVQTHIRIDPDKKTVAEGALWTAESLPADSLLYAPLMAMDVRNGKDNKSADDVLKEFDFLQGGHIQLGGDETTGQGWVAVKVYGG</sequence>
<accession>A0ABU3NP95</accession>